<evidence type="ECO:0000313" key="2">
    <source>
        <dbReference type="Proteomes" id="UP000248749"/>
    </source>
</evidence>
<dbReference type="Proteomes" id="UP000248749">
    <property type="component" value="Unassembled WGS sequence"/>
</dbReference>
<dbReference type="AlphaFoldDB" id="A0A2W2DZR2"/>
<accession>A0A2W2DZR2</accession>
<protein>
    <recommendedName>
        <fullName evidence="3">P22 coat protein-protein 5 domain protein</fullName>
    </recommendedName>
</protein>
<name>A0A2W2DZR2_9ACTN</name>
<dbReference type="OrthoDB" id="1624479at2"/>
<evidence type="ECO:0008006" key="3">
    <source>
        <dbReference type="Google" id="ProtNLM"/>
    </source>
</evidence>
<dbReference type="RefSeq" id="WP_111134613.1">
    <property type="nucleotide sequence ID" value="NZ_POUB01000079.1"/>
</dbReference>
<reference evidence="1 2" key="1">
    <citation type="submission" date="2018-01" db="EMBL/GenBank/DDBJ databases">
        <title>Draft genome sequence of Salinispora sp. 13K206.</title>
        <authorList>
            <person name="Sahin N."/>
            <person name="Saygin H."/>
            <person name="Ay H."/>
        </authorList>
    </citation>
    <scope>NUCLEOTIDE SEQUENCE [LARGE SCALE GENOMIC DNA]</scope>
    <source>
        <strain evidence="1 2">13K206</strain>
    </source>
</reference>
<evidence type="ECO:0000313" key="1">
    <source>
        <dbReference type="EMBL" id="PZF98253.1"/>
    </source>
</evidence>
<gene>
    <name evidence="1" type="ORF">C1I99_13790</name>
</gene>
<organism evidence="1 2">
    <name type="scientific">Micromonospora deserti</name>
    <dbReference type="NCBI Taxonomy" id="2070366"/>
    <lineage>
        <taxon>Bacteria</taxon>
        <taxon>Bacillati</taxon>
        <taxon>Actinomycetota</taxon>
        <taxon>Actinomycetes</taxon>
        <taxon>Micromonosporales</taxon>
        <taxon>Micromonosporaceae</taxon>
        <taxon>Micromonospora</taxon>
    </lineage>
</organism>
<proteinExistence type="predicted"/>
<sequence length="279" mass="29894">MAITNFIPEIWNAQMLLDFRERAIAANLVNREYEGDATRGNTVHITSAVNVAVKDYKAGAGGNPRTTVADPVSDAGQDLLIDQEKNFDFYIDDIDRAQAAGSMEAYTESAAEGLAEDADKFILALAVTGADPGNIIAPAALTTGDQAFNIFRELNKRLNKAKAPKGNRVAVVNAEFEALLLGADSKLTSVDVSGTPAGLRDAVLGRLLNFLVVSSENLPNVAQPQIAAWYRPSIAYVSQIEETEALRGQDKFADRLRGLHVYGGKVIRPTGVATFTATP</sequence>
<comment type="caution">
    <text evidence="1">The sequence shown here is derived from an EMBL/GenBank/DDBJ whole genome shotgun (WGS) entry which is preliminary data.</text>
</comment>
<dbReference type="EMBL" id="POUB01000079">
    <property type="protein sequence ID" value="PZF98253.1"/>
    <property type="molecule type" value="Genomic_DNA"/>
</dbReference>
<keyword evidence="2" id="KW-1185">Reference proteome</keyword>